<dbReference type="GO" id="GO:0006525">
    <property type="term" value="P:arginine metabolic process"/>
    <property type="evidence" value="ECO:0007669"/>
    <property type="project" value="TreeGrafter"/>
</dbReference>
<reference evidence="4 5" key="2">
    <citation type="submission" date="2018-03" db="EMBL/GenBank/DDBJ databases">
        <authorList>
            <person name="Keele B.F."/>
        </authorList>
    </citation>
    <scope>NUCLEOTIDE SEQUENCE [LARGE SCALE GENOMIC DNA]</scope>
    <source>
        <strain evidence="4 5">D13</strain>
    </source>
</reference>
<dbReference type="Proteomes" id="UP000241074">
    <property type="component" value="Chromosome"/>
</dbReference>
<feature type="active site" description="Nucleophile" evidence="3">
    <location>
        <position position="298"/>
    </location>
</feature>
<dbReference type="Gene3D" id="3.75.10.10">
    <property type="entry name" value="L-arginine/glycine Amidinotransferase, Chain A"/>
    <property type="match status" value="1"/>
</dbReference>
<feature type="active site" description="Proton donor" evidence="3">
    <location>
        <position position="196"/>
    </location>
</feature>
<dbReference type="OrthoDB" id="9788268at2"/>
<dbReference type="AlphaFoldDB" id="A0A2P1PR61"/>
<evidence type="ECO:0000256" key="1">
    <source>
        <dbReference type="ARBA" id="ARBA00008532"/>
    </source>
</evidence>
<sequence length="305" mass="33017">MVIRDARHWTHDFAQRSPATDWGKPAPDAAFLVSPIGFAKALESAQDNVYMADSGYDAERALAQHADVVRVLQSILPVHVFPGSPETPDAVFPNNVFASVPGRLIIGAMKHPVRQRESHRHDLPAWFRDDLGVEVVRIDAPGVVAELTGPLIIDRARGLGYCGMSERVNEAGLLAMHDAFRLRATFAFPLLPTEYHTNVVMSVLAGRALVLHRASLANSDDADAIAALYGDAVIWLSDEEKAAFVGNCLAVSDRHVMLSAAADTALRPQSRAKLAAFGFTCVPVAIDEIEKAGGSLRCCIGEIYR</sequence>
<evidence type="ECO:0000256" key="2">
    <source>
        <dbReference type="ARBA" id="ARBA00022801"/>
    </source>
</evidence>
<dbReference type="GO" id="GO:0045429">
    <property type="term" value="P:positive regulation of nitric oxide biosynthetic process"/>
    <property type="evidence" value="ECO:0007669"/>
    <property type="project" value="TreeGrafter"/>
</dbReference>
<dbReference type="PANTHER" id="PTHR12737">
    <property type="entry name" value="DIMETHYLARGININE DIMETHYLAMINOHYDROLASE"/>
    <property type="match status" value="1"/>
</dbReference>
<dbReference type="GO" id="GO:0016403">
    <property type="term" value="F:dimethylargininase activity"/>
    <property type="evidence" value="ECO:0007669"/>
    <property type="project" value="TreeGrafter"/>
</dbReference>
<evidence type="ECO:0000256" key="3">
    <source>
        <dbReference type="PIRSR" id="PIRSR633199-1"/>
    </source>
</evidence>
<dbReference type="RefSeq" id="WP_106891248.1">
    <property type="nucleotide sequence ID" value="NZ_CP027860.1"/>
</dbReference>
<dbReference type="InterPro" id="IPR033199">
    <property type="entry name" value="DDAH-like"/>
</dbReference>
<evidence type="ECO:0000313" key="5">
    <source>
        <dbReference type="Proteomes" id="UP000241074"/>
    </source>
</evidence>
<dbReference type="Pfam" id="PF19420">
    <property type="entry name" value="DDAH_eukar"/>
    <property type="match status" value="1"/>
</dbReference>
<dbReference type="SUPFAM" id="SSF55909">
    <property type="entry name" value="Pentein"/>
    <property type="match status" value="1"/>
</dbReference>
<dbReference type="PANTHER" id="PTHR12737:SF9">
    <property type="entry name" value="DIMETHYLARGININASE"/>
    <property type="match status" value="1"/>
</dbReference>
<proteinExistence type="inferred from homology"/>
<keyword evidence="2" id="KW-0378">Hydrolase</keyword>
<gene>
    <name evidence="4" type="ORF">C7S18_09020</name>
</gene>
<dbReference type="GO" id="GO:0000052">
    <property type="term" value="P:citrulline metabolic process"/>
    <property type="evidence" value="ECO:0007669"/>
    <property type="project" value="TreeGrafter"/>
</dbReference>
<dbReference type="EMBL" id="CP027860">
    <property type="protein sequence ID" value="AVP97324.1"/>
    <property type="molecule type" value="Genomic_DNA"/>
</dbReference>
<dbReference type="GO" id="GO:0016597">
    <property type="term" value="F:amino acid binding"/>
    <property type="evidence" value="ECO:0007669"/>
    <property type="project" value="TreeGrafter"/>
</dbReference>
<dbReference type="GO" id="GO:0016740">
    <property type="term" value="F:transferase activity"/>
    <property type="evidence" value="ECO:0007669"/>
    <property type="project" value="UniProtKB-KW"/>
</dbReference>
<accession>A0A2P1PR61</accession>
<protein>
    <submittedName>
        <fullName evidence="4">Amidinotransferase</fullName>
    </submittedName>
</protein>
<organism evidence="4 5">
    <name type="scientific">Ahniella affigens</name>
    <dbReference type="NCBI Taxonomy" id="2021234"/>
    <lineage>
        <taxon>Bacteria</taxon>
        <taxon>Pseudomonadati</taxon>
        <taxon>Pseudomonadota</taxon>
        <taxon>Gammaproteobacteria</taxon>
        <taxon>Lysobacterales</taxon>
        <taxon>Rhodanobacteraceae</taxon>
        <taxon>Ahniella</taxon>
    </lineage>
</organism>
<evidence type="ECO:0000313" key="4">
    <source>
        <dbReference type="EMBL" id="AVP97324.1"/>
    </source>
</evidence>
<keyword evidence="4" id="KW-0808">Transferase</keyword>
<keyword evidence="5" id="KW-1185">Reference proteome</keyword>
<dbReference type="KEGG" id="xba:C7S18_09020"/>
<name>A0A2P1PR61_9GAMM</name>
<reference evidence="4 5" key="1">
    <citation type="submission" date="2018-03" db="EMBL/GenBank/DDBJ databases">
        <title>Ahniella affigens gen. nov., sp. nov., a gammaproteobacterium isolated from sandy soil near a stream.</title>
        <authorList>
            <person name="Ko Y."/>
            <person name="Kim J.-H."/>
        </authorList>
    </citation>
    <scope>NUCLEOTIDE SEQUENCE [LARGE SCALE GENOMIC DNA]</scope>
    <source>
        <strain evidence="4 5">D13</strain>
    </source>
</reference>
<comment type="similarity">
    <text evidence="1">Belongs to the DDAH family.</text>
</comment>